<sequence>MHKQHFNISVTARFSENLYFFQQCRSQNLMGHQKWCNTVDLALIFIVLPLNVYLLCQTSLHVSVKMLVQVKYSQQQKYVKLDEDEGRFDFMQFHENVIERFFLPPDAKVIYKDATGTEVDAEIFSDLVGQGNVLLTLFSDQEFSDFSLSSASETSDSSFSSSASTIILDDVPSKRQRIEDTHDAVSAEQLIEAVLRGKSGGEEVLQEYQTTETLTDAARRKMVNILVAHKIDNNGHRPTKAIREDYARGIVMLFPSLKDPYSKKGYEHFYDAACSTGYISWRLKTVQRKIRRGSALPPNSPIDFSPGGPNFQRTVNVERQLDGDACQEAMSLLNHTTDNSLIFQKMRETFQHRQKLVNDPGRSVDILSSFPRFLDTKGLVDQDFTLLFDGDTSSRLLQKWDLFKPNVIKEAKRLTSTPELRRLVQSAESPPRSDLDEPTTYDQEMASLLLLLHLLPPPPGGLKSPKISACDAVETCCLS</sequence>
<dbReference type="PANTHER" id="PTHR31025">
    <property type="entry name" value="SI:CH211-196P9.1-RELATED"/>
    <property type="match status" value="1"/>
</dbReference>
<evidence type="ECO:0000313" key="1">
    <source>
        <dbReference type="Proteomes" id="UP001652741"/>
    </source>
</evidence>
<name>A0ABM3DNJ9_SALSA</name>
<dbReference type="RefSeq" id="XP_045560395.1">
    <property type="nucleotide sequence ID" value="XM_045704439.1"/>
</dbReference>
<protein>
    <submittedName>
        <fullName evidence="2">Uncharacterized protein isoform X1</fullName>
    </submittedName>
</protein>
<dbReference type="PANTHER" id="PTHR31025:SF29">
    <property type="entry name" value="SI:CH211-196P9.1"/>
    <property type="match status" value="1"/>
</dbReference>
<evidence type="ECO:0000313" key="2">
    <source>
        <dbReference type="RefSeq" id="XP_045560395.1"/>
    </source>
</evidence>
<dbReference type="GeneID" id="106581682"/>
<gene>
    <name evidence="2" type="primary">LOC106581682</name>
</gene>
<organism evidence="1 2">
    <name type="scientific">Salmo salar</name>
    <name type="common">Atlantic salmon</name>
    <dbReference type="NCBI Taxonomy" id="8030"/>
    <lineage>
        <taxon>Eukaryota</taxon>
        <taxon>Metazoa</taxon>
        <taxon>Chordata</taxon>
        <taxon>Craniata</taxon>
        <taxon>Vertebrata</taxon>
        <taxon>Euteleostomi</taxon>
        <taxon>Actinopterygii</taxon>
        <taxon>Neopterygii</taxon>
        <taxon>Teleostei</taxon>
        <taxon>Protacanthopterygii</taxon>
        <taxon>Salmoniformes</taxon>
        <taxon>Salmonidae</taxon>
        <taxon>Salmoninae</taxon>
        <taxon>Salmo</taxon>
    </lineage>
</organism>
<proteinExistence type="predicted"/>
<reference evidence="2" key="1">
    <citation type="submission" date="2025-08" db="UniProtKB">
        <authorList>
            <consortium name="RefSeq"/>
        </authorList>
    </citation>
    <scope>IDENTIFICATION</scope>
</reference>
<dbReference type="Proteomes" id="UP001652741">
    <property type="component" value="Chromosome ssa21"/>
</dbReference>
<accession>A0ABM3DNJ9</accession>
<keyword evidence="1" id="KW-1185">Reference proteome</keyword>